<reference evidence="1" key="1">
    <citation type="journal article" date="2013" name="Nat. Commun.">
        <title>Whole-genome sequencing of Oryza brachyantha reveals mechanisms underlying Oryza genome evolution.</title>
        <authorList>
            <person name="Chen J."/>
            <person name="Huang Q."/>
            <person name="Gao D."/>
            <person name="Wang J."/>
            <person name="Lang Y."/>
            <person name="Liu T."/>
            <person name="Li B."/>
            <person name="Bai Z."/>
            <person name="Luis Goicoechea J."/>
            <person name="Liang C."/>
            <person name="Chen C."/>
            <person name="Zhang W."/>
            <person name="Sun S."/>
            <person name="Liao Y."/>
            <person name="Zhang X."/>
            <person name="Yang L."/>
            <person name="Song C."/>
            <person name="Wang M."/>
            <person name="Shi J."/>
            <person name="Liu G."/>
            <person name="Liu J."/>
            <person name="Zhou H."/>
            <person name="Zhou W."/>
            <person name="Yu Q."/>
            <person name="An N."/>
            <person name="Chen Y."/>
            <person name="Cai Q."/>
            <person name="Wang B."/>
            <person name="Liu B."/>
            <person name="Min J."/>
            <person name="Huang Y."/>
            <person name="Wu H."/>
            <person name="Li Z."/>
            <person name="Zhang Y."/>
            <person name="Yin Y."/>
            <person name="Song W."/>
            <person name="Jiang J."/>
            <person name="Jackson S.A."/>
            <person name="Wing R.A."/>
            <person name="Wang J."/>
            <person name="Chen M."/>
        </authorList>
    </citation>
    <scope>NUCLEOTIDE SEQUENCE [LARGE SCALE GENOMIC DNA]</scope>
    <source>
        <strain evidence="1">cv. IRGC 101232</strain>
    </source>
</reference>
<protein>
    <submittedName>
        <fullName evidence="1">Uncharacterized protein</fullName>
    </submittedName>
</protein>
<dbReference type="AlphaFoldDB" id="J3KXG1"/>
<evidence type="ECO:0000313" key="1">
    <source>
        <dbReference type="EnsemblPlants" id="OB01G16670.1"/>
    </source>
</evidence>
<accession>J3KXG1</accession>
<name>J3KXG1_ORYBR</name>
<proteinExistence type="predicted"/>
<evidence type="ECO:0000313" key="2">
    <source>
        <dbReference type="Proteomes" id="UP000006038"/>
    </source>
</evidence>
<keyword evidence="2" id="KW-1185">Reference proteome</keyword>
<dbReference type="HOGENOM" id="CLU_2501511_0_0_1"/>
<dbReference type="Proteomes" id="UP000006038">
    <property type="component" value="Chromosome 1"/>
</dbReference>
<dbReference type="EnsemblPlants" id="OB01G16670.1">
    <property type="protein sequence ID" value="OB01G16670.1"/>
    <property type="gene ID" value="OB01G16670"/>
</dbReference>
<dbReference type="Gramene" id="OB01G16670.1">
    <property type="protein sequence ID" value="OB01G16670.1"/>
    <property type="gene ID" value="OB01G16670"/>
</dbReference>
<organism evidence="1">
    <name type="scientific">Oryza brachyantha</name>
    <name type="common">malo sina</name>
    <dbReference type="NCBI Taxonomy" id="4533"/>
    <lineage>
        <taxon>Eukaryota</taxon>
        <taxon>Viridiplantae</taxon>
        <taxon>Streptophyta</taxon>
        <taxon>Embryophyta</taxon>
        <taxon>Tracheophyta</taxon>
        <taxon>Spermatophyta</taxon>
        <taxon>Magnoliopsida</taxon>
        <taxon>Liliopsida</taxon>
        <taxon>Poales</taxon>
        <taxon>Poaceae</taxon>
        <taxon>BOP clade</taxon>
        <taxon>Oryzoideae</taxon>
        <taxon>Oryzeae</taxon>
        <taxon>Oryzinae</taxon>
        <taxon>Oryza</taxon>
    </lineage>
</organism>
<sequence length="86" mass="10051">MSRNIQNTVRSNFDILGKYHANQHTDRTNPAHTCQEKDMQVFEACEQRNKSFTTTQTAKYSVKKALMMQKSKMHYKLLETDVLTPL</sequence>
<reference evidence="1" key="2">
    <citation type="submission" date="2013-04" db="UniProtKB">
        <authorList>
            <consortium name="EnsemblPlants"/>
        </authorList>
    </citation>
    <scope>IDENTIFICATION</scope>
</reference>